<evidence type="ECO:0000256" key="4">
    <source>
        <dbReference type="SAM" id="MobiDB-lite"/>
    </source>
</evidence>
<dbReference type="Gene3D" id="2.30.29.30">
    <property type="entry name" value="Pleckstrin-homology domain (PH domain)/Phosphotyrosine-binding domain (PTB)"/>
    <property type="match status" value="1"/>
</dbReference>
<dbReference type="SUPFAM" id="SSF49899">
    <property type="entry name" value="Concanavalin A-like lectins/glucanases"/>
    <property type="match status" value="1"/>
</dbReference>
<feature type="region of interest" description="Disordered" evidence="4">
    <location>
        <begin position="2448"/>
        <end position="2482"/>
    </location>
</feature>
<dbReference type="PROSITE" id="PS51783">
    <property type="entry name" value="PH_BEACH"/>
    <property type="match status" value="1"/>
</dbReference>
<dbReference type="InterPro" id="IPR016024">
    <property type="entry name" value="ARM-type_fold"/>
</dbReference>
<evidence type="ECO:0000256" key="1">
    <source>
        <dbReference type="ARBA" id="ARBA00022574"/>
    </source>
</evidence>
<dbReference type="SMART" id="SM00320">
    <property type="entry name" value="WD40"/>
    <property type="match status" value="5"/>
</dbReference>
<evidence type="ECO:0000256" key="2">
    <source>
        <dbReference type="ARBA" id="ARBA00022737"/>
    </source>
</evidence>
<dbReference type="InterPro" id="IPR000409">
    <property type="entry name" value="BEACH_dom"/>
</dbReference>
<dbReference type="Pfam" id="PF20426">
    <property type="entry name" value="NBCH_WD40"/>
    <property type="match status" value="1"/>
</dbReference>
<feature type="compositionally biased region" description="Low complexity" evidence="4">
    <location>
        <begin position="2361"/>
        <end position="2372"/>
    </location>
</feature>
<dbReference type="Pfam" id="PF14844">
    <property type="entry name" value="PH_BEACH"/>
    <property type="match status" value="1"/>
</dbReference>
<dbReference type="Gene3D" id="2.130.10.10">
    <property type="entry name" value="YVTN repeat-like/Quinoprotein amine dehydrogenase"/>
    <property type="match status" value="2"/>
</dbReference>
<dbReference type="SUPFAM" id="SSF50729">
    <property type="entry name" value="PH domain-like"/>
    <property type="match status" value="1"/>
</dbReference>
<proteinExistence type="predicted"/>
<dbReference type="PROSITE" id="PS50294">
    <property type="entry name" value="WD_REPEATS_REGION"/>
    <property type="match status" value="1"/>
</dbReference>
<feature type="region of interest" description="Disordered" evidence="4">
    <location>
        <begin position="2337"/>
        <end position="2389"/>
    </location>
</feature>
<dbReference type="EMBL" id="JAUUTY010000006">
    <property type="protein sequence ID" value="KAK1615201.1"/>
    <property type="molecule type" value="Genomic_DNA"/>
</dbReference>
<dbReference type="InterPro" id="IPR011993">
    <property type="entry name" value="PH-like_dom_sf"/>
</dbReference>
<keyword evidence="8" id="KW-1185">Reference proteome</keyword>
<feature type="domain" description="BEACH" evidence="5">
    <location>
        <begin position="2565"/>
        <end position="2855"/>
    </location>
</feature>
<name>A0AAD8VRK8_LOLMU</name>
<feature type="repeat" description="WD" evidence="3">
    <location>
        <begin position="2995"/>
        <end position="3026"/>
    </location>
</feature>
<dbReference type="CDD" id="cd06071">
    <property type="entry name" value="Beach"/>
    <property type="match status" value="1"/>
</dbReference>
<dbReference type="Pfam" id="PF13385">
    <property type="entry name" value="Laminin_G_3"/>
    <property type="match status" value="1"/>
</dbReference>
<evidence type="ECO:0000259" key="5">
    <source>
        <dbReference type="PROSITE" id="PS50197"/>
    </source>
</evidence>
<evidence type="ECO:0000259" key="6">
    <source>
        <dbReference type="PROSITE" id="PS51783"/>
    </source>
</evidence>
<dbReference type="SMART" id="SM01026">
    <property type="entry name" value="Beach"/>
    <property type="match status" value="1"/>
</dbReference>
<evidence type="ECO:0000313" key="8">
    <source>
        <dbReference type="Proteomes" id="UP001231189"/>
    </source>
</evidence>
<dbReference type="PANTHER" id="PTHR13743:SF112">
    <property type="entry name" value="BEACH DOMAIN-CONTAINING PROTEIN"/>
    <property type="match status" value="1"/>
</dbReference>
<dbReference type="InterPro" id="IPR036372">
    <property type="entry name" value="BEACH_dom_sf"/>
</dbReference>
<evidence type="ECO:0000313" key="7">
    <source>
        <dbReference type="EMBL" id="KAK1615201.1"/>
    </source>
</evidence>
<organism evidence="7 8">
    <name type="scientific">Lolium multiflorum</name>
    <name type="common">Italian ryegrass</name>
    <name type="synonym">Lolium perenne subsp. multiflorum</name>
    <dbReference type="NCBI Taxonomy" id="4521"/>
    <lineage>
        <taxon>Eukaryota</taxon>
        <taxon>Viridiplantae</taxon>
        <taxon>Streptophyta</taxon>
        <taxon>Embryophyta</taxon>
        <taxon>Tracheophyta</taxon>
        <taxon>Spermatophyta</taxon>
        <taxon>Magnoliopsida</taxon>
        <taxon>Liliopsida</taxon>
        <taxon>Poales</taxon>
        <taxon>Poaceae</taxon>
        <taxon>BOP clade</taxon>
        <taxon>Pooideae</taxon>
        <taxon>Poodae</taxon>
        <taxon>Poeae</taxon>
        <taxon>Poeae Chloroplast Group 2 (Poeae type)</taxon>
        <taxon>Loliodinae</taxon>
        <taxon>Loliinae</taxon>
        <taxon>Lolium</taxon>
    </lineage>
</organism>
<dbReference type="Pfam" id="PF02138">
    <property type="entry name" value="Beach"/>
    <property type="match status" value="1"/>
</dbReference>
<sequence length="3237" mass="361601">MNIVKGVADLLRKSTPSSPAAASASGGAAGGGGAGGGGGGAGSPSADKLAAAPSPRVRFSDSGEEGVLNTLWQKYENAIDKAEKKKSLQVFVLHFIQAFKDWEPHHIDLSVDRESASNDTVLGCSGGHPSEVILILVQEIAQLTSFVTESSSCPESSANLSEQSTDLGLSTEVLTVLECFSIVTRSVHNCRVFSYYGGVQKVTALLKAAVVKLKTLTSLLATDEQLSNKTVENMRMMQKILVYIVTIISNFMDLEPAATRISRVVSTTIPTPPNKYLTTVTPNTTRRYVPDRNWQQKAIVSVMEAGGVNWLVELLRVIRRLNLKEQWTDLSLHFITLYALRSTISENTRAQNHFRSIGGLEVLLDGLGLPSSKFSVSKQSFVPSDERSDILQLQILSLEILREAVFGNVNNLQFLCENGRIHKFANSICWPAFMFQEFNQQKFLDPQVPNWKIDRQSTGTSATLESFPSPVDILDTTEWNEYSVKLSMALCSFLLPPNEVRYCPGATVVTQISLSISLAYWEQCVRWIIKILSTVFPCIKACASDTELPNHIMILANSLQNYMLCTFRKVLISAPVLLKSFREEGLWDLIFSEKFFYFGSSEECIHHIVGDTQSDHLIDATESTGSKSNLADVNVLQSEAISFLEFAATLNENTNNLPECSALLNALEYCTNGPGLVGAILKSFHVILQLATEQTLASFKSLDVLARVLKVACLQAQELRKLNCRDDLSGNGSQPENVLMPSLDERIKNTRRCVELAFHLFKEYVKISDHGRTLVLHNANCIGCLFDLFQEENLRKHVLEQVLALYKLPPLSSQDHAAKLQLCSKYLETFTRAKEKEKDFAELSIDLLVNMREIILIDRVYYQNLFRNGECFLHIVSLLNGTFDEAVGEQLVLNVLQTLTELLAENDESKATFRMLVGVGYQTLQSLLLDFCKWLPSRKLLDALLGMLVDGTFKIDEKTTIKNEDVIILFLNVLQKSSTSLQHYGLVVLQQLLKGSITNRTYCFKAGLLSFLLDWFSVEETEDTVIKIAELIQIIGGHSISGKDIRKMFALLRGEKISVKQKHSSLLLTSLSHMLKEKGPEAFFEYSGHDSGIEIKSPVQWPYSKGLSFCCWLRVENFPDNGMMGLFSFFTENGKGSLAMLGKNTLVYESVSQKNQCVLLPLSLPTKQWKFLSVTHTIGRAFSGGSQLRCYVDGDLVSTEKCRYAKVNEVMTRCSLGTELMPIGEEPTSLGFEGTFAFAGQMGPVYAFSDALSSEQIRGIYNLGPSYMYSFLGDQNLLMNNDSLYKGILDARDGISSKMIFGLNAQASNNRTLFNVSSVLDSVDKSRLEATIMGGTKLCSRRLLQDIIYCVGGVSVFLPLLIHFDEAITHSGESATGDELAGQVIELVASVLDGNVANQQQMHLLSGFSILGFLLQSVSAQLLNLKTLSALKYMFNVLTNCGMSEVLLKDALSQIYLNPHIWAYSSYEVQRELYLFLIQYFETDGKLLPILCGLPKIIDIVRQFYSEKLDSRSSKPLLHLVTEQLIGERPHIEEIRKIRVLLLSLAEMSLKLKVSSHDIRALVSFFEKSQDVACIEDVLYMIIRALSQNSLLSSFLEQVNAVGGCYIFVNLLKREFEPIRLLGLQFLGKLLVGVPSEKKGPKLFGLPVGRPRSVSENIRKGISATPQLFFYSISERLFKFPLSDHLCATFFDVLLGGASPKQVLQKRSQSNELKDRSSTSVVSLAPFYVPQMLVCIFKYMQSCQDASARTKILSDLLDLLDSNPSNVEAIMEYGWSSWLETSVKLDVFRNYKSISKEKDSNLETNELILTRNMYSLVLSYCLCYVKGGWHQLEDTTNFLLLKIEEGQLPNLCLLRDIFEDIIGSLLETSPDENIFISQPCRDNILYLLKLSDELLVDQIGIKLLFHSPDVNAQSSSDGSQKDDISSAVVEIINAETNGQPTSLSWSSNIFSDGDKLTDDWWSFYDKIWTLIWNLNGKGQNRLTPKGSNAAVPSIGQRARGLVESLNIPAAEMAAVVVAGGIGTALSAKNNKITDKAMMLRGERFPRIIFHLVIMYLCKAGLENASKCVQQFITMLPNFISEEDQCKSRLHFLIWSLLRVRSRYGELDDGARFHVMSHLILETVIYGKSMLATSMSGRDDSAEANSNKESGFILNLVQKDRVLAMAADEVKYMKDAKADRLRQLQELNSKHDERLIEDIEQLQSFEDDIQFAKTAAVSADDNRKAAFKLAFDEDQQIIADKWIHIFRALSDERGPWSASPFPNNMVTHWKHDKTEDKWRRRLKLKRNYKFDERLCQPLSTKSSNEDTTPSVYPFVNAKLPEKMKRFLLKGVRGITGDISSESCEDNNETSEPSQNNPTDNQASSDAVDSADSSGYPTIVQNRKEPLSTGGDNDYAEVLSSVHCVLVTPKRKLAGQLTITRNAMHFSFEFLVEGTGGSSVFNRFQDKKESDSKNELGSVENLKSNSDVGRGNKAESGDALLKSQSNKIKHHRRWKITRIRAVHWTRYLLQYTATEIFFDDANAPIFLNFSSQNDAKNVGSLLVSLRNDALFPKGSTKDKNSVISFVDRKVALEMAESVRESWRRREISNFEYLMILNTLSGRSYNDLTQYPIFPWILADYSSEKLDFNKSSTFRDLSKPVGALDAKRFKVFEDRYLSFCDPDIPSFYYGSHYSSMGIVLYYLLRLEPFTALHRNLQGGKFDHADRLFQSIESTYRNCLSNTSDVKELTPEFFYMPEFLENLNSYHFGVKQDGEPLGGVGLPPWAKGSPEEFIHINREALESEYVSSNLHHWIDLIFGYKQRGKPAVEAANIFYYLTYEGAVDLENMDDILQKSAIEDQIANFGQTPIQIFRKKHPRRGPPIPIAHPLYFAPQSITVTSVVPSAINSSSSVLFIDLLDSNVVLMSEGLILSVKLWLTTQLQSGGNFTFSGSMEPFFGIGSDVISPRKVATSLAENVEFGRQCLAAVQIHGDNYLILCGNWENSFQIISLSDGRIVQSIRQHKDVVSCVAVSSDGSVIATGSYDTTIMIWHAFRGRSNDKRSKNANNDLSTKDHVIIENPSHILCGHDDIITCLFVSTDLDIVISGSKDGTCIFHTLREGTYVRSIRHPSGAGLSKLVASQHGRLVFYSESDLSLHMYSINGKHIASSESNGRLNCMELSCCGEFMVCAGDHGQIILRSMHSLGVVWRYEGAGKIITSLAVTPEECFLAGTKDGSLIVFSIENPLLRKGGIQRNKIKSSLG</sequence>
<dbReference type="InterPro" id="IPR036322">
    <property type="entry name" value="WD40_repeat_dom_sf"/>
</dbReference>
<dbReference type="InterPro" id="IPR023362">
    <property type="entry name" value="PH-BEACH_dom"/>
</dbReference>
<dbReference type="InterPro" id="IPR050865">
    <property type="entry name" value="BEACH_Domain"/>
</dbReference>
<keyword evidence="2" id="KW-0677">Repeat</keyword>
<dbReference type="PANTHER" id="PTHR13743">
    <property type="entry name" value="BEIGE/BEACH-RELATED"/>
    <property type="match status" value="1"/>
</dbReference>
<dbReference type="Pfam" id="PF15787">
    <property type="entry name" value="DUF4704"/>
    <property type="match status" value="1"/>
</dbReference>
<comment type="caution">
    <text evidence="7">The sequence shown here is derived from an EMBL/GenBank/DDBJ whole genome shotgun (WGS) entry which is preliminary data.</text>
</comment>
<protein>
    <recommendedName>
        <fullName evidence="9">BEACH domain-containing protein B</fullName>
    </recommendedName>
</protein>
<dbReference type="CDD" id="cd01201">
    <property type="entry name" value="PH_BEACH"/>
    <property type="match status" value="1"/>
</dbReference>
<dbReference type="Gene3D" id="2.60.120.200">
    <property type="match status" value="1"/>
</dbReference>
<dbReference type="SUPFAM" id="SSF81837">
    <property type="entry name" value="BEACH domain"/>
    <property type="match status" value="1"/>
</dbReference>
<dbReference type="PROSITE" id="PS50082">
    <property type="entry name" value="WD_REPEATS_2"/>
    <property type="match status" value="1"/>
</dbReference>
<dbReference type="InterPro" id="IPR015943">
    <property type="entry name" value="WD40/YVTN_repeat-like_dom_sf"/>
</dbReference>
<dbReference type="SUPFAM" id="SSF50978">
    <property type="entry name" value="WD40 repeat-like"/>
    <property type="match status" value="1"/>
</dbReference>
<dbReference type="PROSITE" id="PS50197">
    <property type="entry name" value="BEACH"/>
    <property type="match status" value="1"/>
</dbReference>
<feature type="compositionally biased region" description="Polar residues" evidence="4">
    <location>
        <begin position="2348"/>
        <end position="2360"/>
    </location>
</feature>
<feature type="domain" description="BEACH-type PH" evidence="6">
    <location>
        <begin position="2391"/>
        <end position="2541"/>
    </location>
</feature>
<feature type="compositionally biased region" description="Low complexity" evidence="4">
    <location>
        <begin position="16"/>
        <end position="26"/>
    </location>
</feature>
<dbReference type="SUPFAM" id="SSF48371">
    <property type="entry name" value="ARM repeat"/>
    <property type="match status" value="1"/>
</dbReference>
<accession>A0AAD8VRK8</accession>
<dbReference type="InterPro" id="IPR013320">
    <property type="entry name" value="ConA-like_dom_sf"/>
</dbReference>
<dbReference type="InterPro" id="IPR046851">
    <property type="entry name" value="NBCH_WD40"/>
</dbReference>
<reference evidence="7" key="1">
    <citation type="submission" date="2023-07" db="EMBL/GenBank/DDBJ databases">
        <title>A chromosome-level genome assembly of Lolium multiflorum.</title>
        <authorList>
            <person name="Chen Y."/>
            <person name="Copetti D."/>
            <person name="Kolliker R."/>
            <person name="Studer B."/>
        </authorList>
    </citation>
    <scope>NUCLEOTIDE SEQUENCE</scope>
    <source>
        <strain evidence="7">02402/16</strain>
        <tissue evidence="7">Leaf</tissue>
    </source>
</reference>
<feature type="compositionally biased region" description="Gly residues" evidence="4">
    <location>
        <begin position="27"/>
        <end position="42"/>
    </location>
</feature>
<evidence type="ECO:0008006" key="9">
    <source>
        <dbReference type="Google" id="ProtNLM"/>
    </source>
</evidence>
<dbReference type="FunFam" id="1.10.1540.10:FF:000001">
    <property type="entry name" value="neurobeachin isoform X1"/>
    <property type="match status" value="1"/>
</dbReference>
<dbReference type="Proteomes" id="UP001231189">
    <property type="component" value="Unassembled WGS sequence"/>
</dbReference>
<dbReference type="Pfam" id="PF16057">
    <property type="entry name" value="DUF4800"/>
    <property type="match status" value="1"/>
</dbReference>
<dbReference type="Gene3D" id="1.10.1540.10">
    <property type="entry name" value="BEACH domain"/>
    <property type="match status" value="1"/>
</dbReference>
<dbReference type="Pfam" id="PF20425">
    <property type="entry name" value="Neurobeachin"/>
    <property type="match status" value="1"/>
</dbReference>
<gene>
    <name evidence="7" type="ORF">QYE76_020718</name>
</gene>
<evidence type="ECO:0000256" key="3">
    <source>
        <dbReference type="PROSITE-ProRule" id="PRU00221"/>
    </source>
</evidence>
<dbReference type="InterPro" id="IPR031570">
    <property type="entry name" value="NBEA/BDCP_DUF4704"/>
</dbReference>
<keyword evidence="1 3" id="KW-0853">WD repeat</keyword>
<dbReference type="InterPro" id="IPR046852">
    <property type="entry name" value="Neurobeachin_a-sol"/>
</dbReference>
<dbReference type="InterPro" id="IPR001680">
    <property type="entry name" value="WD40_rpt"/>
</dbReference>
<feature type="region of interest" description="Disordered" evidence="4">
    <location>
        <begin position="13"/>
        <end position="62"/>
    </location>
</feature>